<dbReference type="Gene3D" id="3.40.33.10">
    <property type="entry name" value="CAP"/>
    <property type="match status" value="1"/>
</dbReference>
<proteinExistence type="predicted"/>
<dbReference type="EMBL" id="JAYDYQ010000256">
    <property type="protein sequence ID" value="KAK4493441.1"/>
    <property type="molecule type" value="Genomic_DNA"/>
</dbReference>
<organism evidence="1 2">
    <name type="scientific">Penstemon davidsonii</name>
    <dbReference type="NCBI Taxonomy" id="160366"/>
    <lineage>
        <taxon>Eukaryota</taxon>
        <taxon>Viridiplantae</taxon>
        <taxon>Streptophyta</taxon>
        <taxon>Embryophyta</taxon>
        <taxon>Tracheophyta</taxon>
        <taxon>Spermatophyta</taxon>
        <taxon>Magnoliopsida</taxon>
        <taxon>eudicotyledons</taxon>
        <taxon>Gunneridae</taxon>
        <taxon>Pentapetalae</taxon>
        <taxon>asterids</taxon>
        <taxon>lamiids</taxon>
        <taxon>Lamiales</taxon>
        <taxon>Plantaginaceae</taxon>
        <taxon>Cheloneae</taxon>
        <taxon>Penstemon</taxon>
    </lineage>
</organism>
<name>A0ABR0DW37_9LAMI</name>
<keyword evidence="2" id="KW-1185">Reference proteome</keyword>
<reference evidence="1 2" key="1">
    <citation type="journal article" date="2023" name="bioRxiv">
        <title>Genome report: Whole genome sequence and annotation of Penstemon davidsonii.</title>
        <authorList>
            <person name="Ostevik K.L."/>
            <person name="Alabady M."/>
            <person name="Zhang M."/>
            <person name="Rausher M.D."/>
        </authorList>
    </citation>
    <scope>NUCLEOTIDE SEQUENCE [LARGE SCALE GENOMIC DNA]</scope>
    <source>
        <strain evidence="1">DNT005</strain>
        <tissue evidence="1">Whole leaf</tissue>
    </source>
</reference>
<evidence type="ECO:0000313" key="1">
    <source>
        <dbReference type="EMBL" id="KAK4493441.1"/>
    </source>
</evidence>
<evidence type="ECO:0008006" key="3">
    <source>
        <dbReference type="Google" id="ProtNLM"/>
    </source>
</evidence>
<accession>A0ABR0DW37</accession>
<evidence type="ECO:0000313" key="2">
    <source>
        <dbReference type="Proteomes" id="UP001291926"/>
    </source>
</evidence>
<comment type="caution">
    <text evidence="1">The sequence shown here is derived from an EMBL/GenBank/DDBJ whole genome shotgun (WGS) entry which is preliminary data.</text>
</comment>
<sequence length="111" mass="12929">MLHQLYIPYFSCTTSHTTIFLTPKRNKNGKGKEIFLSLFFFNFIISTTMLQNSCTEAQNSRQDYFDAHNTAVTMLRNSVRLGCARGRCSNEWWVKFFYYDPPGNFVGQGPY</sequence>
<dbReference type="SUPFAM" id="SSF55797">
    <property type="entry name" value="PR-1-like"/>
    <property type="match status" value="1"/>
</dbReference>
<dbReference type="Proteomes" id="UP001291926">
    <property type="component" value="Unassembled WGS sequence"/>
</dbReference>
<gene>
    <name evidence="1" type="ORF">RD792_011530</name>
</gene>
<protein>
    <recommendedName>
        <fullName evidence="3">SCP domain-containing protein</fullName>
    </recommendedName>
</protein>
<dbReference type="InterPro" id="IPR035940">
    <property type="entry name" value="CAP_sf"/>
</dbReference>